<feature type="domain" description="Spermatogenesis-associated protein 20-like TRX" evidence="1">
    <location>
        <begin position="2"/>
        <end position="160"/>
    </location>
</feature>
<dbReference type="InterPro" id="IPR008928">
    <property type="entry name" value="6-hairpin_glycosidase_sf"/>
</dbReference>
<dbReference type="InterPro" id="IPR004879">
    <property type="entry name" value="Ssp411-like_TRX"/>
</dbReference>
<reference evidence="2 3" key="1">
    <citation type="journal article" date="2007" name="Appl. Environ. Microbiol.">
        <title>Isolation of key methanogens for global methane emission from rice paddy fields: a novel isolate affiliated with the clone cluster rice cluster I.</title>
        <authorList>
            <person name="Sakai S."/>
            <person name="Imachi H."/>
            <person name="Sekiguchi Y."/>
            <person name="Ohashi A."/>
            <person name="Harada H."/>
            <person name="Kamagata Y."/>
        </authorList>
    </citation>
    <scope>NUCLEOTIDE SEQUENCE [LARGE SCALE GENOMIC DNA]</scope>
    <source>
        <strain evidence="3">DSM 17711 / JCM 13418 / NBRC 101707 / SANAE</strain>
    </source>
</reference>
<evidence type="ECO:0000313" key="2">
    <source>
        <dbReference type="EMBL" id="BAI60455.1"/>
    </source>
</evidence>
<dbReference type="Gene3D" id="3.40.30.10">
    <property type="entry name" value="Glutaredoxin"/>
    <property type="match status" value="1"/>
</dbReference>
<dbReference type="Pfam" id="PF03190">
    <property type="entry name" value="Thioredox_DsbH"/>
    <property type="match status" value="1"/>
</dbReference>
<organism evidence="2 3">
    <name type="scientific">Methanocella paludicola (strain DSM 17711 / JCM 13418 / NBRC 101707 / SANAE)</name>
    <dbReference type="NCBI Taxonomy" id="304371"/>
    <lineage>
        <taxon>Archaea</taxon>
        <taxon>Methanobacteriati</taxon>
        <taxon>Methanobacteriota</taxon>
        <taxon>Stenosarchaea group</taxon>
        <taxon>Methanomicrobia</taxon>
        <taxon>Methanocellales</taxon>
        <taxon>Methanocellaceae</taxon>
        <taxon>Methanocella</taxon>
    </lineage>
</organism>
<dbReference type="PANTHER" id="PTHR42899:SF1">
    <property type="entry name" value="SPERMATOGENESIS-ASSOCIATED PROTEIN 20"/>
    <property type="match status" value="1"/>
</dbReference>
<gene>
    <name evidence="2" type="ordered locus">MCP_0383</name>
</gene>
<dbReference type="eggNOG" id="arCOG02007">
    <property type="taxonomic scope" value="Archaea"/>
</dbReference>
<dbReference type="GeneID" id="8680489"/>
<evidence type="ECO:0000259" key="1">
    <source>
        <dbReference type="Pfam" id="PF03190"/>
    </source>
</evidence>
<name>D1YVI3_METPS</name>
<dbReference type="InParanoid" id="D1YVI3"/>
<reference evidence="2 3" key="2">
    <citation type="journal article" date="2008" name="Int. J. Syst. Evol. Microbiol.">
        <title>Methanocella paludicola gen. nov., sp. nov., a methane-producing archaeon, the first isolate of the lineage 'Rice Cluster I', and proposal of the new archaeal order Methanocellales ord. nov.</title>
        <authorList>
            <person name="Sakai S."/>
            <person name="Imachi H."/>
            <person name="Hanada S."/>
            <person name="Ohashi A."/>
            <person name="Harada H."/>
            <person name="Kamagata Y."/>
        </authorList>
    </citation>
    <scope>NUCLEOTIDE SEQUENCE [LARGE SCALE GENOMIC DNA]</scope>
    <source>
        <strain evidence="3">DSM 17711 / JCM 13418 / NBRC 101707 / SANAE</strain>
    </source>
</reference>
<proteinExistence type="predicted"/>
<dbReference type="InterPro" id="IPR012341">
    <property type="entry name" value="6hp_glycosidase-like_sf"/>
</dbReference>
<dbReference type="GO" id="GO:0005975">
    <property type="term" value="P:carbohydrate metabolic process"/>
    <property type="evidence" value="ECO:0007669"/>
    <property type="project" value="InterPro"/>
</dbReference>
<dbReference type="SUPFAM" id="SSF52833">
    <property type="entry name" value="Thioredoxin-like"/>
    <property type="match status" value="1"/>
</dbReference>
<dbReference type="PATRIC" id="fig|304371.9.peg.392"/>
<dbReference type="Gene3D" id="1.50.10.10">
    <property type="match status" value="1"/>
</dbReference>
<dbReference type="PIRSF" id="PIRSF006402">
    <property type="entry name" value="UCP006402_thioredoxin"/>
    <property type="match status" value="1"/>
</dbReference>
<reference evidence="3" key="3">
    <citation type="journal article" date="2011" name="PLoS ONE">
        <title>Genome sequence of a mesophilic hydrogenotrophic methanogen Methanocella paludicola, the first cultivated representative of the order Methanocellales.</title>
        <authorList>
            <person name="Sakai S."/>
            <person name="Takaki Y."/>
            <person name="Shimamura S."/>
            <person name="Sekine M."/>
            <person name="Tajima T."/>
            <person name="Kosugi H."/>
            <person name="Ichikawa N."/>
            <person name="Tasumi E."/>
            <person name="Hiraki A.T."/>
            <person name="Shimizu A."/>
            <person name="Kato Y."/>
            <person name="Nishiko R."/>
            <person name="Mori K."/>
            <person name="Fujita N."/>
            <person name="Imachi H."/>
            <person name="Takai K."/>
        </authorList>
    </citation>
    <scope>NUCLEOTIDE SEQUENCE [LARGE SCALE GENOMIC DNA]</scope>
    <source>
        <strain evidence="3">DSM 17711 / JCM 13418 / NBRC 101707 / SANAE</strain>
    </source>
</reference>
<dbReference type="PANTHER" id="PTHR42899">
    <property type="entry name" value="SPERMATOGENESIS-ASSOCIATED PROTEIN 20"/>
    <property type="match status" value="1"/>
</dbReference>
<protein>
    <recommendedName>
        <fullName evidence="1">Spermatogenesis-associated protein 20-like TRX domain-containing protein</fullName>
    </recommendedName>
</protein>
<sequence>MNRLAGESSSYLKNAAGQPVDWYPWNDEAFEKARIEEKPVLLSIGAVWCHWCHVMAHESWEDPETACMVNELFVPVKVDLDERPDLDKTYQEAVGMLTGQGGWPLTVFLTPDKEPFYGGTYFPKAPIRGMPAFKEVMQAVSKAYKEQRGAIRQTAEQLKALMAKVPAKKEAIDEDMPGLVTGNIISSFDTANGGFGRSMKFPYSEILLFLMQQYGSSRDAGVWHVVDKTLRYMAAGGFYDQVGGGFHRYAVDPAWKVPHFEKMLNDNAMLLRVYLNAYRLSGAAYFKQVALETTDFVFRRMAREPAGFVSSVDADLHGEEGSYFTWTEAEIREVLGDGADAFIKAYHVEQDGNFEVPGKNVLFVPGEHDKSRFAAEKRKLLEARHGRELPFIDMAVHASWTALMAGSLAVAYDVLGDRRCLDYAKKTLDFMMDPMYRDGTLYRIYTDSPSVDGFLDDYSCTVEALIDVFRASQEPLYLDMAIRLAADCDAKFYDREHGGYFYVQEKDRTPMSMDKPIVDLSVPASNPQMALSLMKLHYYTGERGYLDRAKELLEIFTAEASMHPIGCGTYFSALDYYLQRPLEAVVVAGRDEGQNLVRLINSRVDKAVVLMDYGQERRLPAFEGKSTLDGKPTVYFCREGTCEAPMNDLKNIEAYLSRP</sequence>
<dbReference type="KEGG" id="mpd:MCP_0383"/>
<dbReference type="STRING" id="304371.MCP_0383"/>
<dbReference type="AlphaFoldDB" id="D1YVI3"/>
<dbReference type="InterPro" id="IPR036249">
    <property type="entry name" value="Thioredoxin-like_sf"/>
</dbReference>
<dbReference type="SUPFAM" id="SSF48208">
    <property type="entry name" value="Six-hairpin glycosidases"/>
    <property type="match status" value="1"/>
</dbReference>
<accession>D1YVI3</accession>
<evidence type="ECO:0000313" key="3">
    <source>
        <dbReference type="Proteomes" id="UP000001882"/>
    </source>
</evidence>
<dbReference type="InterPro" id="IPR024705">
    <property type="entry name" value="Ssp411"/>
</dbReference>
<keyword evidence="3" id="KW-1185">Reference proteome</keyword>
<dbReference type="OrthoDB" id="28016at2157"/>
<dbReference type="EMBL" id="AP011532">
    <property type="protein sequence ID" value="BAI60455.1"/>
    <property type="molecule type" value="Genomic_DNA"/>
</dbReference>
<dbReference type="RefSeq" id="WP_012899135.1">
    <property type="nucleotide sequence ID" value="NC_013665.1"/>
</dbReference>
<dbReference type="Proteomes" id="UP000001882">
    <property type="component" value="Chromosome"/>
</dbReference>
<dbReference type="CDD" id="cd02955">
    <property type="entry name" value="SSP411"/>
    <property type="match status" value="1"/>
</dbReference>